<reference evidence="2" key="2">
    <citation type="submission" date="2021-01" db="EMBL/GenBank/DDBJ databases">
        <authorList>
            <person name="Schikora-Tamarit M.A."/>
        </authorList>
    </citation>
    <scope>NUCLEOTIDE SEQUENCE</scope>
    <source>
        <strain evidence="2">CBS6075</strain>
    </source>
</reference>
<sequence length="358" mass="39158">MVLISYFGKPVSVLIRTSCESCGPSPTSVRITRETPAPHDASTSNDGAIKEVESALLQPSTEPNTACNNPKTFASFFSSYLAIAEISAAKPAAEDARPAAVGKLFSLTMCNFISLNFGSDESAVSSSFLYCLRSFKHCCVLGVSNEWDSPLSQSESFSNDSEHEAVVRVLKSFWDNVTLMEEFVGRLRSLSLFPHKHVPNSHCSVSGTRNQLGSVREKVQRVDVLLVSLQVFHNGSGSKIPDSDDLILSTSGKELAVWREAHRSNIQIPSVGVVRSVRAGRRLVAQSGNQVSSFNTENLGKLVAAGGQELTVCREPNTANHRSVIERVDKGCVDFLWHIWIVNKVVLAELFFVWQRGI</sequence>
<evidence type="ECO:0000256" key="1">
    <source>
        <dbReference type="SAM" id="MobiDB-lite"/>
    </source>
</evidence>
<gene>
    <name evidence="2" type="ORF">OGAPHI_004813</name>
</gene>
<dbReference type="Proteomes" id="UP000769157">
    <property type="component" value="Unassembled WGS sequence"/>
</dbReference>
<evidence type="ECO:0000313" key="3">
    <source>
        <dbReference type="Proteomes" id="UP000769157"/>
    </source>
</evidence>
<protein>
    <submittedName>
        <fullName evidence="2">Uncharacterized protein</fullName>
    </submittedName>
</protein>
<reference evidence="2" key="1">
    <citation type="journal article" date="2021" name="Open Biol.">
        <title>Shared evolutionary footprints suggest mitochondrial oxidative damage underlies multiple complex I losses in fungi.</title>
        <authorList>
            <person name="Schikora-Tamarit M.A."/>
            <person name="Marcet-Houben M."/>
            <person name="Nosek J."/>
            <person name="Gabaldon T."/>
        </authorList>
    </citation>
    <scope>NUCLEOTIDE SEQUENCE</scope>
    <source>
        <strain evidence="2">CBS6075</strain>
    </source>
</reference>
<dbReference type="AlphaFoldDB" id="A0A9P8T3E3"/>
<keyword evidence="3" id="KW-1185">Reference proteome</keyword>
<organism evidence="2 3">
    <name type="scientific">Ogataea philodendri</name>
    <dbReference type="NCBI Taxonomy" id="1378263"/>
    <lineage>
        <taxon>Eukaryota</taxon>
        <taxon>Fungi</taxon>
        <taxon>Dikarya</taxon>
        <taxon>Ascomycota</taxon>
        <taxon>Saccharomycotina</taxon>
        <taxon>Pichiomycetes</taxon>
        <taxon>Pichiales</taxon>
        <taxon>Pichiaceae</taxon>
        <taxon>Ogataea</taxon>
    </lineage>
</organism>
<dbReference type="GeneID" id="70236778"/>
<dbReference type="EMBL" id="JAEUBE010000352">
    <property type="protein sequence ID" value="KAH3664099.1"/>
    <property type="molecule type" value="Genomic_DNA"/>
</dbReference>
<name>A0A9P8T3E3_9ASCO</name>
<evidence type="ECO:0000313" key="2">
    <source>
        <dbReference type="EMBL" id="KAH3664099.1"/>
    </source>
</evidence>
<feature type="region of interest" description="Disordered" evidence="1">
    <location>
        <begin position="26"/>
        <end position="45"/>
    </location>
</feature>
<accession>A0A9P8T3E3</accession>
<proteinExistence type="predicted"/>
<dbReference type="RefSeq" id="XP_046060379.1">
    <property type="nucleotide sequence ID" value="XM_046205932.1"/>
</dbReference>
<comment type="caution">
    <text evidence="2">The sequence shown here is derived from an EMBL/GenBank/DDBJ whole genome shotgun (WGS) entry which is preliminary data.</text>
</comment>